<dbReference type="GO" id="GO:0008237">
    <property type="term" value="F:metallopeptidase activity"/>
    <property type="evidence" value="ECO:0007669"/>
    <property type="project" value="InterPro"/>
</dbReference>
<reference evidence="3" key="1">
    <citation type="submission" date="2017-05" db="EMBL/GenBank/DDBJ databases">
        <authorList>
            <person name="Song R."/>
            <person name="Chenine A.L."/>
            <person name="Ruprecht R.M."/>
        </authorList>
    </citation>
    <scope>NUCLEOTIDE SEQUENCE [LARGE SCALE GENOMIC DNA]</scope>
</reference>
<proteinExistence type="predicted"/>
<protein>
    <recommendedName>
        <fullName evidence="4">Peptidase M12A domain-containing protein</fullName>
    </recommendedName>
</protein>
<dbReference type="Proteomes" id="UP000245764">
    <property type="component" value="Chromosome 10"/>
</dbReference>
<dbReference type="InterPro" id="IPR024079">
    <property type="entry name" value="MetalloPept_cat_dom_sf"/>
</dbReference>
<feature type="chain" id="PRO_5013702040" description="Peptidase M12A domain-containing protein" evidence="1">
    <location>
        <begin position="19"/>
        <end position="511"/>
    </location>
</feature>
<evidence type="ECO:0000313" key="3">
    <source>
        <dbReference type="Proteomes" id="UP000245764"/>
    </source>
</evidence>
<evidence type="ECO:0000256" key="1">
    <source>
        <dbReference type="SAM" id="SignalP"/>
    </source>
</evidence>
<evidence type="ECO:0000313" key="2">
    <source>
        <dbReference type="EMBL" id="SMR58939.1"/>
    </source>
</evidence>
<gene>
    <name evidence="2" type="ORF">ZT1E4_G9674</name>
</gene>
<keyword evidence="1" id="KW-0732">Signal</keyword>
<dbReference type="Gene3D" id="3.40.390.10">
    <property type="entry name" value="Collagenase (Catalytic Domain)"/>
    <property type="match status" value="1"/>
</dbReference>
<name>A0A2H1GZF2_ZYMTR</name>
<sequence length="511" mass="56646">MMLMLSALLALLPALANGLRIELPSFTSPSAPTNGLRIELPSFTSPGAPTTTLSDASIPLHFNSTVAPLPHSTSAYSLDSTAAASPTSTFAYVNTTDAHFFNSTDNHSIDPPDAHEHIVLVGFEGCSYEQERLVHMARGDALKISRAVGDPKWMNFDAHRGSLMYDYFGKFDPSSLGPFNLSYTRDIIRNNYRQLQRFGNDNDNWDFALGNYIQIRCGDDNDIPYRLGDGFGGYKYGNAKAHVLFHPNNDVELQGYPFSTIVLCNKFFDEPTLDERVFLLQSQVPDKNGELQHKLEDVRNLASRATLFLHELIHIPRKTEYDAGVSDPRCEDVVVNDFGVRMGRAYGPRQAKWLARAEKYGTYYAIRNVDNFVNYALAKYAETVFTIPKAYLPKFEWHTGIRGAKKRQGWGGDEDPHDDEAAGFSVTVTSLDAVLDDWNFYGGDWCLRDEACQYDCPPDLSPVCSGGSCHCLDCEALGCSAKLQDPSGTAFMNLTMGANGKLVDLVGTEDL</sequence>
<accession>A0A2H1GZF2</accession>
<dbReference type="EMBL" id="LT854262">
    <property type="protein sequence ID" value="SMR58939.1"/>
    <property type="molecule type" value="Genomic_DNA"/>
</dbReference>
<feature type="signal peptide" evidence="1">
    <location>
        <begin position="1"/>
        <end position="18"/>
    </location>
</feature>
<organism evidence="2 3">
    <name type="scientific">Zymoseptoria tritici ST99CH_1E4</name>
    <dbReference type="NCBI Taxonomy" id="1276532"/>
    <lineage>
        <taxon>Eukaryota</taxon>
        <taxon>Fungi</taxon>
        <taxon>Dikarya</taxon>
        <taxon>Ascomycota</taxon>
        <taxon>Pezizomycotina</taxon>
        <taxon>Dothideomycetes</taxon>
        <taxon>Dothideomycetidae</taxon>
        <taxon>Mycosphaerellales</taxon>
        <taxon>Mycosphaerellaceae</taxon>
        <taxon>Zymoseptoria</taxon>
    </lineage>
</organism>
<dbReference type="SUPFAM" id="SSF55486">
    <property type="entry name" value="Metalloproteases ('zincins'), catalytic domain"/>
    <property type="match status" value="1"/>
</dbReference>
<evidence type="ECO:0008006" key="4">
    <source>
        <dbReference type="Google" id="ProtNLM"/>
    </source>
</evidence>
<dbReference type="AlphaFoldDB" id="A0A2H1GZF2"/>